<name>A0A0D2JBX5_9BACT</name>
<dbReference type="SUPFAM" id="SSF56935">
    <property type="entry name" value="Porins"/>
    <property type="match status" value="1"/>
</dbReference>
<dbReference type="EMBL" id="AZAC01000017">
    <property type="protein sequence ID" value="KIX13281.1"/>
    <property type="molecule type" value="Genomic_DNA"/>
</dbReference>
<reference evidence="1 2" key="1">
    <citation type="submission" date="2013-11" db="EMBL/GenBank/DDBJ databases">
        <title>Metagenomic analysis of a methanogenic consortium involved in long chain n-alkane degradation.</title>
        <authorList>
            <person name="Davidova I.A."/>
            <person name="Callaghan A.V."/>
            <person name="Wawrik B."/>
            <person name="Pruitt S."/>
            <person name="Marks C."/>
            <person name="Duncan K.E."/>
            <person name="Suflita J.M."/>
        </authorList>
    </citation>
    <scope>NUCLEOTIDE SEQUENCE [LARGE SCALE GENOMIC DNA]</scope>
    <source>
        <strain evidence="1 2">SPR</strain>
    </source>
</reference>
<protein>
    <submittedName>
        <fullName evidence="1">Uncharacterized protein</fullName>
    </submittedName>
</protein>
<sequence>MLFAKRKYFSKRFHSEFGLVLNRNKRIVPEVLLTVALAFLTAFAAPARADKFTPFVEVDLGYTDNARFQEVARESGFLRVSPGARLELGPPENHFRASGKINYDYYFDISEYTRVEGGSLDLHYTRVFSPKWILDISNTLVSTYDAPILDEDRLVTLEPVEGRRDRNSSTVRLTHNFGPDDTIFAEYTYLINHFEDEDADSSNIHWPRLGGKWRMSPNWRLEGEGGAKRTEYDLTPTIDSVSASLTLVRLMGPTQEASVTFAYSQARALTDDQEISDNRDYRIYSVILGYSHDLTQTFSYGAAAGVSKTFRADTPTTRGEQDIYPIVNLWAKWRGDTWRFGLSAETSLGEYDLYGQNAGLTFTHRVNADFTYRFTEHWNLYTRASYIRDSYKQEPLLAASFGRGDVHTYAFYSRLSWTMTRYLTLGLDYRLLYRDQEDPDEERRENRVMLILTGEYPYRW</sequence>
<organism evidence="1 2">
    <name type="scientific">Dethiosulfatarculus sandiegensis</name>
    <dbReference type="NCBI Taxonomy" id="1429043"/>
    <lineage>
        <taxon>Bacteria</taxon>
        <taxon>Pseudomonadati</taxon>
        <taxon>Thermodesulfobacteriota</taxon>
        <taxon>Desulfarculia</taxon>
        <taxon>Desulfarculales</taxon>
        <taxon>Desulfarculaceae</taxon>
        <taxon>Dethiosulfatarculus</taxon>
    </lineage>
</organism>
<dbReference type="RefSeq" id="WP_044349608.1">
    <property type="nucleotide sequence ID" value="NZ_AZAC01000017.1"/>
</dbReference>
<dbReference type="InParanoid" id="A0A0D2JBX5"/>
<accession>A0A0D2JBX5</accession>
<keyword evidence="2" id="KW-1185">Reference proteome</keyword>
<dbReference type="OrthoDB" id="5511156at2"/>
<proteinExistence type="predicted"/>
<gene>
    <name evidence="1" type="ORF">X474_14975</name>
</gene>
<dbReference type="AlphaFoldDB" id="A0A0D2JBX5"/>
<evidence type="ECO:0000313" key="1">
    <source>
        <dbReference type="EMBL" id="KIX13281.1"/>
    </source>
</evidence>
<evidence type="ECO:0000313" key="2">
    <source>
        <dbReference type="Proteomes" id="UP000032233"/>
    </source>
</evidence>
<dbReference type="Proteomes" id="UP000032233">
    <property type="component" value="Unassembled WGS sequence"/>
</dbReference>
<comment type="caution">
    <text evidence="1">The sequence shown here is derived from an EMBL/GenBank/DDBJ whole genome shotgun (WGS) entry which is preliminary data.</text>
</comment>
<dbReference type="STRING" id="1429043.X474_14975"/>